<evidence type="ECO:0000313" key="4">
    <source>
        <dbReference type="Proteomes" id="UP000542889"/>
    </source>
</evidence>
<reference evidence="1 4" key="2">
    <citation type="submission" date="2020-06" db="EMBL/GenBank/DDBJ databases">
        <title>Lactobacillus rhamnosus QC,genome.</title>
        <authorList>
            <person name="Yi H."/>
            <person name="Jin M."/>
        </authorList>
    </citation>
    <scope>NUCLEOTIDE SEQUENCE [LARGE SCALE GENOMIC DNA]</scope>
    <source>
        <strain evidence="1 4">QC</strain>
    </source>
</reference>
<evidence type="ECO:0000313" key="1">
    <source>
        <dbReference type="EMBL" id="NVO87199.1"/>
    </source>
</evidence>
<proteinExistence type="predicted"/>
<gene>
    <name evidence="2" type="ORF">CYJ91_02710</name>
    <name evidence="1" type="ORF">HWN39_01645</name>
</gene>
<name>A0A249DDB8_LACRH</name>
<dbReference type="AlphaFoldDB" id="A0A249DDB8"/>
<dbReference type="Proteomes" id="UP000234212">
    <property type="component" value="Unassembled WGS sequence"/>
</dbReference>
<dbReference type="GeneID" id="69831800"/>
<dbReference type="Proteomes" id="UP000542889">
    <property type="component" value="Unassembled WGS sequence"/>
</dbReference>
<evidence type="ECO:0000313" key="2">
    <source>
        <dbReference type="EMBL" id="PLA58474.1"/>
    </source>
</evidence>
<accession>A0A249DDB8</accession>
<dbReference type="EMBL" id="JABXWP010000002">
    <property type="protein sequence ID" value="NVO87199.1"/>
    <property type="molecule type" value="Genomic_DNA"/>
</dbReference>
<evidence type="ECO:0000313" key="3">
    <source>
        <dbReference type="Proteomes" id="UP000234212"/>
    </source>
</evidence>
<dbReference type="RefSeq" id="WP_047677175.1">
    <property type="nucleotide sequence ID" value="NZ_CP017063.1"/>
</dbReference>
<organism evidence="1 4">
    <name type="scientific">Lacticaseibacillus rhamnosus</name>
    <name type="common">Lactobacillus rhamnosus</name>
    <dbReference type="NCBI Taxonomy" id="47715"/>
    <lineage>
        <taxon>Bacteria</taxon>
        <taxon>Bacillati</taxon>
        <taxon>Bacillota</taxon>
        <taxon>Bacilli</taxon>
        <taxon>Lactobacillales</taxon>
        <taxon>Lactobacillaceae</taxon>
        <taxon>Lacticaseibacillus</taxon>
    </lineage>
</organism>
<dbReference type="EMBL" id="PKJX01000001">
    <property type="protein sequence ID" value="PLA58474.1"/>
    <property type="molecule type" value="Genomic_DNA"/>
</dbReference>
<protein>
    <submittedName>
        <fullName evidence="1">Uncharacterized protein</fullName>
    </submittedName>
</protein>
<comment type="caution">
    <text evidence="1">The sequence shown here is derived from an EMBL/GenBank/DDBJ whole genome shotgun (WGS) entry which is preliminary data.</text>
</comment>
<reference evidence="2 3" key="1">
    <citation type="submission" date="2017-12" db="EMBL/GenBank/DDBJ databases">
        <title>Phylogenetic diversity of female urinary microbiome.</title>
        <authorList>
            <person name="Thomas-White K."/>
            <person name="Wolfe A.J."/>
        </authorList>
    </citation>
    <scope>NUCLEOTIDE SEQUENCE [LARGE SCALE GENOMIC DNA]</scope>
    <source>
        <strain evidence="2 3">UMB0004</strain>
    </source>
</reference>
<sequence>MNDDQDLIMRQIKSFAQGLGAALGKNQRKSNQPVIVFHEAEVSLASYQKTLMNVIREKGLVAAQAQLKKWQQTRLSAHQYQRLNAWIQEQQLINRNPNK</sequence>